<dbReference type="Proteomes" id="UP000016930">
    <property type="component" value="Unassembled WGS sequence"/>
</dbReference>
<sequence>MSLASETLKQIISTLRTDSVESYCTVASSALLLYDHLTTFSREVEFIWGRSFNSVTMLFYFNRWINFASAILD</sequence>
<keyword evidence="3" id="KW-1185">Reference proteome</keyword>
<reference evidence="2 3" key="1">
    <citation type="journal article" date="2012" name="Proc. Natl. Acad. Sci. U.S.A.">
        <title>Comparative genomics of Ceriporiopsis subvermispora and Phanerochaete chrysosporium provide insight into selective ligninolysis.</title>
        <authorList>
            <person name="Fernandez-Fueyo E."/>
            <person name="Ruiz-Duenas F.J."/>
            <person name="Ferreira P."/>
            <person name="Floudas D."/>
            <person name="Hibbett D.S."/>
            <person name="Canessa P."/>
            <person name="Larrondo L.F."/>
            <person name="James T.Y."/>
            <person name="Seelenfreund D."/>
            <person name="Lobos S."/>
            <person name="Polanco R."/>
            <person name="Tello M."/>
            <person name="Honda Y."/>
            <person name="Watanabe T."/>
            <person name="Watanabe T."/>
            <person name="Ryu J.S."/>
            <person name="Kubicek C.P."/>
            <person name="Schmoll M."/>
            <person name="Gaskell J."/>
            <person name="Hammel K.E."/>
            <person name="St John F.J."/>
            <person name="Vanden Wymelenberg A."/>
            <person name="Sabat G."/>
            <person name="Splinter BonDurant S."/>
            <person name="Syed K."/>
            <person name="Yadav J.S."/>
            <person name="Doddapaneni H."/>
            <person name="Subramanian V."/>
            <person name="Lavin J.L."/>
            <person name="Oguiza J.A."/>
            <person name="Perez G."/>
            <person name="Pisabarro A.G."/>
            <person name="Ramirez L."/>
            <person name="Santoyo F."/>
            <person name="Master E."/>
            <person name="Coutinho P.M."/>
            <person name="Henrissat B."/>
            <person name="Lombard V."/>
            <person name="Magnuson J.K."/>
            <person name="Kuees U."/>
            <person name="Hori C."/>
            <person name="Igarashi K."/>
            <person name="Samejima M."/>
            <person name="Held B.W."/>
            <person name="Barry K.W."/>
            <person name="LaButti K.M."/>
            <person name="Lapidus A."/>
            <person name="Lindquist E.A."/>
            <person name="Lucas S.M."/>
            <person name="Riley R."/>
            <person name="Salamov A.A."/>
            <person name="Hoffmeister D."/>
            <person name="Schwenk D."/>
            <person name="Hadar Y."/>
            <person name="Yarden O."/>
            <person name="de Vries R.P."/>
            <person name="Wiebenga A."/>
            <person name="Stenlid J."/>
            <person name="Eastwood D."/>
            <person name="Grigoriev I.V."/>
            <person name="Berka R.M."/>
            <person name="Blanchette R.A."/>
            <person name="Kersten P."/>
            <person name="Martinez A.T."/>
            <person name="Vicuna R."/>
            <person name="Cullen D."/>
        </authorList>
    </citation>
    <scope>NUCLEOTIDE SEQUENCE [LARGE SCALE GENOMIC DNA]</scope>
    <source>
        <strain evidence="2 3">B</strain>
    </source>
</reference>
<protein>
    <recommendedName>
        <fullName evidence="1">DUF6533 domain-containing protein</fullName>
    </recommendedName>
</protein>
<dbReference type="Pfam" id="PF20151">
    <property type="entry name" value="DUF6533"/>
    <property type="match status" value="1"/>
</dbReference>
<dbReference type="EMBL" id="KB445797">
    <property type="protein sequence ID" value="EMD36940.1"/>
    <property type="molecule type" value="Genomic_DNA"/>
</dbReference>
<evidence type="ECO:0000259" key="1">
    <source>
        <dbReference type="Pfam" id="PF20151"/>
    </source>
</evidence>
<organism evidence="2 3">
    <name type="scientific">Ceriporiopsis subvermispora (strain B)</name>
    <name type="common">White-rot fungus</name>
    <name type="synonym">Gelatoporia subvermispora</name>
    <dbReference type="NCBI Taxonomy" id="914234"/>
    <lineage>
        <taxon>Eukaryota</taxon>
        <taxon>Fungi</taxon>
        <taxon>Dikarya</taxon>
        <taxon>Basidiomycota</taxon>
        <taxon>Agaricomycotina</taxon>
        <taxon>Agaricomycetes</taxon>
        <taxon>Polyporales</taxon>
        <taxon>Gelatoporiaceae</taxon>
        <taxon>Gelatoporia</taxon>
    </lineage>
</organism>
<proteinExistence type="predicted"/>
<dbReference type="OrthoDB" id="2804045at2759"/>
<evidence type="ECO:0000313" key="2">
    <source>
        <dbReference type="EMBL" id="EMD36940.1"/>
    </source>
</evidence>
<dbReference type="AlphaFoldDB" id="M2QXT9"/>
<accession>M2QXT9</accession>
<evidence type="ECO:0000313" key="3">
    <source>
        <dbReference type="Proteomes" id="UP000016930"/>
    </source>
</evidence>
<dbReference type="InterPro" id="IPR045340">
    <property type="entry name" value="DUF6533"/>
</dbReference>
<name>M2QXT9_CERS8</name>
<gene>
    <name evidence="2" type="ORF">CERSUDRAFT_105978</name>
</gene>
<dbReference type="HOGENOM" id="CLU_187067_0_0_1"/>
<feature type="domain" description="DUF6533" evidence="1">
    <location>
        <begin position="23"/>
        <end position="65"/>
    </location>
</feature>
<feature type="non-terminal residue" evidence="2">
    <location>
        <position position="73"/>
    </location>
</feature>